<dbReference type="InterPro" id="IPR000851">
    <property type="entry name" value="Ribosomal_uS5"/>
</dbReference>
<dbReference type="Pfam" id="PF00333">
    <property type="entry name" value="Ribosomal_S5"/>
    <property type="match status" value="1"/>
</dbReference>
<dbReference type="PANTHER" id="PTHR48277">
    <property type="entry name" value="MITOCHONDRIAL RIBOSOMAL PROTEIN S5"/>
    <property type="match status" value="1"/>
</dbReference>
<name>A0A7D9HRA7_PARCT</name>
<sequence length="403" mass="45297">MAWRISKYVLGSCLRNISCAGRNGTICCLSSMDLLSSNIVKFRQLSGVTGDYEKLWGAVTGGRGTGRGKKRTKPKDKEAVPTGFGKFGKTWPGLNTPVQVIPQKSKKKNKHKDNYLLKPQMSEVAVTRPRKGQAPSSQFSVERQHSKEIPAWKKAFKKGERMYGQDLSRRGWSGKTWRGREFGAPETATRDALEDFQSIVLELRRVSNMTPGGRKRSQRAIIVVGNRNGAAGFAVGKGQSGISALKKAKNKAAKYLYYIDRCEDRTIYHDFVSTHRKTTIRFERKPPGYGLRCHRIIRAVADVLGIEDMRCKITGSTTPISVVRAVFQGLLSQETHDQLAERKGLHVVEFRPENSMRPVIVASPSPQAAREAEKQRTLEDKDYDFDEIFDPYKGAHRPRKVKL</sequence>
<dbReference type="InterPro" id="IPR020568">
    <property type="entry name" value="Ribosomal_Su5_D2-typ_SF"/>
</dbReference>
<protein>
    <recommendedName>
        <fullName evidence="6">Small ribosomal subunit protein uS5m</fullName>
    </recommendedName>
    <alternativeName>
        <fullName evidence="7">28S ribosomal protein S5, mitochondrial</fullName>
    </alternativeName>
</protein>
<dbReference type="GO" id="GO:0005763">
    <property type="term" value="C:mitochondrial small ribosomal subunit"/>
    <property type="evidence" value="ECO:0007669"/>
    <property type="project" value="UniProtKB-ARBA"/>
</dbReference>
<evidence type="ECO:0000256" key="4">
    <source>
        <dbReference type="ARBA" id="ARBA00023128"/>
    </source>
</evidence>
<dbReference type="FunFam" id="3.30.230.10:FF:000002">
    <property type="entry name" value="30S ribosomal protein S5"/>
    <property type="match status" value="1"/>
</dbReference>
<evidence type="ECO:0000259" key="9">
    <source>
        <dbReference type="PROSITE" id="PS50881"/>
    </source>
</evidence>
<evidence type="ECO:0000256" key="7">
    <source>
        <dbReference type="ARBA" id="ARBA00041606"/>
    </source>
</evidence>
<comment type="similarity">
    <text evidence="2 8">Belongs to the universal ribosomal protein uS5 family.</text>
</comment>
<gene>
    <name evidence="10" type="ORF">PACLA_8A033122</name>
</gene>
<dbReference type="SUPFAM" id="SSF54768">
    <property type="entry name" value="dsRNA-binding domain-like"/>
    <property type="match status" value="1"/>
</dbReference>
<comment type="caution">
    <text evidence="10">The sequence shown here is derived from an EMBL/GenBank/DDBJ whole genome shotgun (WGS) entry which is preliminary data.</text>
</comment>
<evidence type="ECO:0000313" key="11">
    <source>
        <dbReference type="Proteomes" id="UP001152795"/>
    </source>
</evidence>
<dbReference type="AlphaFoldDB" id="A0A7D9HRA7"/>
<dbReference type="Proteomes" id="UP001152795">
    <property type="component" value="Unassembled WGS sequence"/>
</dbReference>
<dbReference type="GO" id="GO:0003735">
    <property type="term" value="F:structural constituent of ribosome"/>
    <property type="evidence" value="ECO:0007669"/>
    <property type="project" value="UniProtKB-UniRule"/>
</dbReference>
<comment type="subcellular location">
    <subcellularLocation>
        <location evidence="1">Mitochondrion</location>
    </subcellularLocation>
</comment>
<evidence type="ECO:0000256" key="6">
    <source>
        <dbReference type="ARBA" id="ARBA00039335"/>
    </source>
</evidence>
<dbReference type="InterPro" id="IPR014721">
    <property type="entry name" value="Ribsml_uS5_D2-typ_fold_subgr"/>
</dbReference>
<dbReference type="InterPro" id="IPR013810">
    <property type="entry name" value="Ribosomal_uS5_N"/>
</dbReference>
<dbReference type="Gene3D" id="3.30.230.10">
    <property type="match status" value="1"/>
</dbReference>
<proteinExistence type="inferred from homology"/>
<dbReference type="PANTHER" id="PTHR48277:SF1">
    <property type="entry name" value="MITOCHONDRIAL RIBOSOMAL PROTEIN S5"/>
    <property type="match status" value="1"/>
</dbReference>
<feature type="domain" description="S5 DRBM" evidence="9">
    <location>
        <begin position="196"/>
        <end position="259"/>
    </location>
</feature>
<dbReference type="Gene3D" id="3.30.160.20">
    <property type="match status" value="1"/>
</dbReference>
<organism evidence="10 11">
    <name type="scientific">Paramuricea clavata</name>
    <name type="common">Red gorgonian</name>
    <name type="synonym">Violescent sea-whip</name>
    <dbReference type="NCBI Taxonomy" id="317549"/>
    <lineage>
        <taxon>Eukaryota</taxon>
        <taxon>Metazoa</taxon>
        <taxon>Cnidaria</taxon>
        <taxon>Anthozoa</taxon>
        <taxon>Octocorallia</taxon>
        <taxon>Malacalcyonacea</taxon>
        <taxon>Plexauridae</taxon>
        <taxon>Paramuricea</taxon>
    </lineage>
</organism>
<dbReference type="GO" id="GO:0006412">
    <property type="term" value="P:translation"/>
    <property type="evidence" value="ECO:0007669"/>
    <property type="project" value="InterPro"/>
</dbReference>
<accession>A0A7D9HRA7</accession>
<evidence type="ECO:0000256" key="5">
    <source>
        <dbReference type="ARBA" id="ARBA00023274"/>
    </source>
</evidence>
<dbReference type="FunFam" id="3.30.160.20:FF:000022">
    <property type="entry name" value="28S ribosomal protein S5, mitochondrial"/>
    <property type="match status" value="1"/>
</dbReference>
<dbReference type="OrthoDB" id="309483at2759"/>
<evidence type="ECO:0000256" key="8">
    <source>
        <dbReference type="RuleBase" id="RU003823"/>
    </source>
</evidence>
<dbReference type="GO" id="GO:0005743">
    <property type="term" value="C:mitochondrial inner membrane"/>
    <property type="evidence" value="ECO:0007669"/>
    <property type="project" value="UniProtKB-ARBA"/>
</dbReference>
<keyword evidence="3 8" id="KW-0689">Ribosomal protein</keyword>
<dbReference type="EMBL" id="CACRXK020001382">
    <property type="protein sequence ID" value="CAB3988798.1"/>
    <property type="molecule type" value="Genomic_DNA"/>
</dbReference>
<keyword evidence="5 8" id="KW-0687">Ribonucleoprotein</keyword>
<dbReference type="GO" id="GO:0003723">
    <property type="term" value="F:RNA binding"/>
    <property type="evidence" value="ECO:0007669"/>
    <property type="project" value="InterPro"/>
</dbReference>
<reference evidence="10" key="1">
    <citation type="submission" date="2020-04" db="EMBL/GenBank/DDBJ databases">
        <authorList>
            <person name="Alioto T."/>
            <person name="Alioto T."/>
            <person name="Gomez Garrido J."/>
        </authorList>
    </citation>
    <scope>NUCLEOTIDE SEQUENCE</scope>
    <source>
        <strain evidence="10">A484AB</strain>
    </source>
</reference>
<evidence type="ECO:0000256" key="2">
    <source>
        <dbReference type="ARBA" id="ARBA00008945"/>
    </source>
</evidence>
<evidence type="ECO:0000256" key="1">
    <source>
        <dbReference type="ARBA" id="ARBA00004173"/>
    </source>
</evidence>
<dbReference type="PROSITE" id="PS50881">
    <property type="entry name" value="S5_DSRBD"/>
    <property type="match status" value="1"/>
</dbReference>
<dbReference type="Pfam" id="PF03719">
    <property type="entry name" value="Ribosomal_S5_C"/>
    <property type="match status" value="1"/>
</dbReference>
<evidence type="ECO:0000313" key="10">
    <source>
        <dbReference type="EMBL" id="CAB3988798.1"/>
    </source>
</evidence>
<dbReference type="InterPro" id="IPR005324">
    <property type="entry name" value="Ribosomal_uS5_C"/>
</dbReference>
<keyword evidence="11" id="KW-1185">Reference proteome</keyword>
<evidence type="ECO:0000256" key="3">
    <source>
        <dbReference type="ARBA" id="ARBA00022980"/>
    </source>
</evidence>
<keyword evidence="4" id="KW-0496">Mitochondrion</keyword>
<dbReference type="SUPFAM" id="SSF54211">
    <property type="entry name" value="Ribosomal protein S5 domain 2-like"/>
    <property type="match status" value="1"/>
</dbReference>